<keyword evidence="10" id="KW-0175">Coiled coil</keyword>
<keyword evidence="6 9" id="KW-0067">ATP-binding</keyword>
<dbReference type="GO" id="GO:0005524">
    <property type="term" value="F:ATP binding"/>
    <property type="evidence" value="ECO:0007669"/>
    <property type="project" value="UniProtKB-KW"/>
</dbReference>
<evidence type="ECO:0000256" key="7">
    <source>
        <dbReference type="ARBA" id="ARBA00022942"/>
    </source>
</evidence>
<accession>A0A9W8GT23</accession>
<dbReference type="SMART" id="SM00382">
    <property type="entry name" value="AAA"/>
    <property type="match status" value="1"/>
</dbReference>
<keyword evidence="5 9" id="KW-0547">Nucleotide-binding</keyword>
<dbReference type="FunFam" id="3.40.50.300:FF:000034">
    <property type="entry name" value="26S protease regulatory subunit 10B"/>
    <property type="match status" value="1"/>
</dbReference>
<dbReference type="GO" id="GO:0016887">
    <property type="term" value="F:ATP hydrolysis activity"/>
    <property type="evidence" value="ECO:0007669"/>
    <property type="project" value="InterPro"/>
</dbReference>
<dbReference type="PROSITE" id="PS00674">
    <property type="entry name" value="AAA"/>
    <property type="match status" value="1"/>
</dbReference>
<dbReference type="InterPro" id="IPR003960">
    <property type="entry name" value="ATPase_AAA_CS"/>
</dbReference>
<evidence type="ECO:0000259" key="11">
    <source>
        <dbReference type="SMART" id="SM00382"/>
    </source>
</evidence>
<evidence type="ECO:0000256" key="6">
    <source>
        <dbReference type="ARBA" id="ARBA00022840"/>
    </source>
</evidence>
<dbReference type="SUPFAM" id="SSF52540">
    <property type="entry name" value="P-loop containing nucleoside triphosphate hydrolases"/>
    <property type="match status" value="1"/>
</dbReference>
<comment type="subcellular location">
    <subcellularLocation>
        <location evidence="2">Cytoplasm</location>
    </subcellularLocation>
    <subcellularLocation>
        <location evidence="1">Nucleus</location>
    </subcellularLocation>
</comment>
<dbReference type="InterPro" id="IPR027417">
    <property type="entry name" value="P-loop_NTPase"/>
</dbReference>
<dbReference type="FunFam" id="1.10.8.60:FF:000008">
    <property type="entry name" value="26S protease regulatory subunit 10B"/>
    <property type="match status" value="1"/>
</dbReference>
<dbReference type="FunFam" id="2.40.50.140:FF:000027">
    <property type="entry name" value="26S protease regulatory subunit 10B"/>
    <property type="match status" value="1"/>
</dbReference>
<dbReference type="InterPro" id="IPR050221">
    <property type="entry name" value="26S_Proteasome_ATPase"/>
</dbReference>
<protein>
    <submittedName>
        <fullName evidence="12">26S proteasome subunit rpt4</fullName>
    </submittedName>
</protein>
<proteinExistence type="inferred from homology"/>
<keyword evidence="4" id="KW-0963">Cytoplasm</keyword>
<evidence type="ECO:0000256" key="2">
    <source>
        <dbReference type="ARBA" id="ARBA00004496"/>
    </source>
</evidence>
<keyword evidence="13" id="KW-1185">Reference proteome</keyword>
<dbReference type="Gene3D" id="1.10.8.60">
    <property type="match status" value="1"/>
</dbReference>
<evidence type="ECO:0000256" key="8">
    <source>
        <dbReference type="ARBA" id="ARBA00023242"/>
    </source>
</evidence>
<sequence length="389" mass="43817">MDPDRVRVLTAYRRTIVDHSEWEEKVKEARLGVKRLESDYEKSEDDLKALQSAGQIIGEVFKQLDEDRFIVKASTGPRYVVGCRKKVNKEELKTGSRVSLDMTTLTIMRKLPREVDPMVYSMSAEKPDNVSFAGVGGLSEQIRELREVIELPLMNPELFKRVGVNPPKGVLLYGPPGTGKTLLAKAVANSLETNFLKVASSAIVDKYIGESSRIVREMFGYARDHEPCIIFMDEIDAIGGRRFSEGTSADREIQRTLMELLNQMDGFDYLGKVKIIMATNRPDTLDPALLRPGRLDRKIEIPLPNEQGRTEIIKIHASGIAKHGDIDYEAIVKLSDGFNGADLRNVCTEAGMFAIRDERDYVVQDDFMKAVRKVADSKKLESKLDYEKL</sequence>
<dbReference type="InterPro" id="IPR041569">
    <property type="entry name" value="AAA_lid_3"/>
</dbReference>
<dbReference type="Gene3D" id="2.40.50.140">
    <property type="entry name" value="Nucleic acid-binding proteins"/>
    <property type="match status" value="1"/>
</dbReference>
<evidence type="ECO:0000256" key="4">
    <source>
        <dbReference type="ARBA" id="ARBA00022490"/>
    </source>
</evidence>
<evidence type="ECO:0000256" key="1">
    <source>
        <dbReference type="ARBA" id="ARBA00004123"/>
    </source>
</evidence>
<dbReference type="Gene3D" id="3.40.50.300">
    <property type="entry name" value="P-loop containing nucleotide triphosphate hydrolases"/>
    <property type="match status" value="1"/>
</dbReference>
<reference evidence="12" key="1">
    <citation type="submission" date="2022-07" db="EMBL/GenBank/DDBJ databases">
        <title>Phylogenomic reconstructions and comparative analyses of Kickxellomycotina fungi.</title>
        <authorList>
            <person name="Reynolds N.K."/>
            <person name="Stajich J.E."/>
            <person name="Barry K."/>
            <person name="Grigoriev I.V."/>
            <person name="Crous P."/>
            <person name="Smith M.E."/>
        </authorList>
    </citation>
    <scope>NUCLEOTIDE SEQUENCE</scope>
    <source>
        <strain evidence="12">BCRC 34297</strain>
    </source>
</reference>
<dbReference type="InterPro" id="IPR012340">
    <property type="entry name" value="NA-bd_OB-fold"/>
</dbReference>
<feature type="coiled-coil region" evidence="10">
    <location>
        <begin position="19"/>
        <end position="53"/>
    </location>
</feature>
<evidence type="ECO:0000256" key="10">
    <source>
        <dbReference type="SAM" id="Coils"/>
    </source>
</evidence>
<name>A0A9W8GT23_9FUNG</name>
<organism evidence="12 13">
    <name type="scientific">Coemansia pectinata</name>
    <dbReference type="NCBI Taxonomy" id="1052879"/>
    <lineage>
        <taxon>Eukaryota</taxon>
        <taxon>Fungi</taxon>
        <taxon>Fungi incertae sedis</taxon>
        <taxon>Zoopagomycota</taxon>
        <taxon>Kickxellomycotina</taxon>
        <taxon>Kickxellomycetes</taxon>
        <taxon>Kickxellales</taxon>
        <taxon>Kickxellaceae</taxon>
        <taxon>Coemansia</taxon>
    </lineage>
</organism>
<evidence type="ECO:0000256" key="5">
    <source>
        <dbReference type="ARBA" id="ARBA00022741"/>
    </source>
</evidence>
<evidence type="ECO:0000313" key="13">
    <source>
        <dbReference type="Proteomes" id="UP001140011"/>
    </source>
</evidence>
<dbReference type="InterPro" id="IPR003959">
    <property type="entry name" value="ATPase_AAA_core"/>
</dbReference>
<keyword evidence="7 12" id="KW-0647">Proteasome</keyword>
<dbReference type="OrthoDB" id="1664597at2759"/>
<dbReference type="Pfam" id="PF17862">
    <property type="entry name" value="AAA_lid_3"/>
    <property type="match status" value="1"/>
</dbReference>
<evidence type="ECO:0000313" key="12">
    <source>
        <dbReference type="EMBL" id="KAJ2750618.1"/>
    </source>
</evidence>
<dbReference type="Pfam" id="PF00004">
    <property type="entry name" value="AAA"/>
    <property type="match status" value="1"/>
</dbReference>
<dbReference type="InterPro" id="IPR032501">
    <property type="entry name" value="Prot_ATP_ID_OB_2nd"/>
</dbReference>
<evidence type="ECO:0000256" key="9">
    <source>
        <dbReference type="RuleBase" id="RU003651"/>
    </source>
</evidence>
<gene>
    <name evidence="12" type="primary">RPT4</name>
    <name evidence="12" type="ORF">GGI19_005000</name>
</gene>
<dbReference type="GO" id="GO:0005634">
    <property type="term" value="C:nucleus"/>
    <property type="evidence" value="ECO:0007669"/>
    <property type="project" value="UniProtKB-SubCell"/>
</dbReference>
<comment type="caution">
    <text evidence="12">The sequence shown here is derived from an EMBL/GenBank/DDBJ whole genome shotgun (WGS) entry which is preliminary data.</text>
</comment>
<keyword evidence="8" id="KW-0539">Nucleus</keyword>
<dbReference type="Pfam" id="PF16450">
    <property type="entry name" value="Prot_ATP_ID_OB_C"/>
    <property type="match status" value="1"/>
</dbReference>
<comment type="similarity">
    <text evidence="3 9">Belongs to the AAA ATPase family.</text>
</comment>
<dbReference type="InterPro" id="IPR003593">
    <property type="entry name" value="AAA+_ATPase"/>
</dbReference>
<feature type="domain" description="AAA+ ATPase" evidence="11">
    <location>
        <begin position="166"/>
        <end position="305"/>
    </location>
</feature>
<dbReference type="GO" id="GO:0008540">
    <property type="term" value="C:proteasome regulatory particle, base subcomplex"/>
    <property type="evidence" value="ECO:0007669"/>
    <property type="project" value="UniProtKB-ARBA"/>
</dbReference>
<dbReference type="Proteomes" id="UP001140011">
    <property type="component" value="Unassembled WGS sequence"/>
</dbReference>
<dbReference type="PANTHER" id="PTHR23073">
    <property type="entry name" value="26S PROTEASOME REGULATORY SUBUNIT"/>
    <property type="match status" value="1"/>
</dbReference>
<evidence type="ECO:0000256" key="3">
    <source>
        <dbReference type="ARBA" id="ARBA00006914"/>
    </source>
</evidence>
<dbReference type="EMBL" id="JANBUH010000525">
    <property type="protein sequence ID" value="KAJ2750618.1"/>
    <property type="molecule type" value="Genomic_DNA"/>
</dbReference>
<dbReference type="GO" id="GO:0005737">
    <property type="term" value="C:cytoplasm"/>
    <property type="evidence" value="ECO:0007669"/>
    <property type="project" value="UniProtKB-SubCell"/>
</dbReference>
<dbReference type="AlphaFoldDB" id="A0A9W8GT23"/>